<evidence type="ECO:0000256" key="3">
    <source>
        <dbReference type="ARBA" id="ARBA00046339"/>
    </source>
</evidence>
<accession>A0A6G1G5E6</accession>
<dbReference type="PANTHER" id="PTHR33620">
    <property type="entry name" value="UREASE ACCESSORY PROTEIN F"/>
    <property type="match status" value="1"/>
</dbReference>
<reference evidence="7" key="3">
    <citation type="submission" date="2025-04" db="UniProtKB">
        <authorList>
            <consortium name="RefSeq"/>
        </authorList>
    </citation>
    <scope>IDENTIFICATION</scope>
    <source>
        <strain evidence="7">CBS 781.70</strain>
    </source>
</reference>
<evidence type="ECO:0000256" key="1">
    <source>
        <dbReference type="ARBA" id="ARBA00022988"/>
    </source>
</evidence>
<dbReference type="Proteomes" id="UP000504638">
    <property type="component" value="Unplaced"/>
</dbReference>
<feature type="region of interest" description="Disordered" evidence="4">
    <location>
        <begin position="206"/>
        <end position="225"/>
    </location>
</feature>
<reference evidence="5 7" key="1">
    <citation type="submission" date="2020-01" db="EMBL/GenBank/DDBJ databases">
        <authorList>
            <consortium name="DOE Joint Genome Institute"/>
            <person name="Haridas S."/>
            <person name="Albert R."/>
            <person name="Binder M."/>
            <person name="Bloem J."/>
            <person name="Labutti K."/>
            <person name="Salamov A."/>
            <person name="Andreopoulos B."/>
            <person name="Baker S.E."/>
            <person name="Barry K."/>
            <person name="Bills G."/>
            <person name="Bluhm B.H."/>
            <person name="Cannon C."/>
            <person name="Castanera R."/>
            <person name="Culley D.E."/>
            <person name="Daum C."/>
            <person name="Ezra D."/>
            <person name="Gonzalez J.B."/>
            <person name="Henrissat B."/>
            <person name="Kuo A."/>
            <person name="Liang C."/>
            <person name="Lipzen A."/>
            <person name="Lutzoni F."/>
            <person name="Magnuson J."/>
            <person name="Mondo S."/>
            <person name="Nolan M."/>
            <person name="Ohm R."/>
            <person name="Pangilinan J."/>
            <person name="Park H.-J."/>
            <person name="Ramirez L."/>
            <person name="Alfaro M."/>
            <person name="Sun H."/>
            <person name="Tritt A."/>
            <person name="Yoshinaga Y."/>
            <person name="Zwiers L.-H."/>
            <person name="Turgeon B.G."/>
            <person name="Goodwin S.B."/>
            <person name="Spatafora J.W."/>
            <person name="Crous P.W."/>
            <person name="Grigoriev I.V."/>
        </authorList>
    </citation>
    <scope>NUCLEOTIDE SEQUENCE</scope>
    <source>
        <strain evidence="5 7">CBS 781.70</strain>
    </source>
</reference>
<evidence type="ECO:0008006" key="8">
    <source>
        <dbReference type="Google" id="ProtNLM"/>
    </source>
</evidence>
<evidence type="ECO:0000256" key="2">
    <source>
        <dbReference type="ARBA" id="ARBA00023186"/>
    </source>
</evidence>
<keyword evidence="1" id="KW-0996">Nickel insertion</keyword>
<dbReference type="EMBL" id="ML975155">
    <property type="protein sequence ID" value="KAF1813315.1"/>
    <property type="molecule type" value="Genomic_DNA"/>
</dbReference>
<organism evidence="5">
    <name type="scientific">Eremomyces bilateralis CBS 781.70</name>
    <dbReference type="NCBI Taxonomy" id="1392243"/>
    <lineage>
        <taxon>Eukaryota</taxon>
        <taxon>Fungi</taxon>
        <taxon>Dikarya</taxon>
        <taxon>Ascomycota</taxon>
        <taxon>Pezizomycotina</taxon>
        <taxon>Dothideomycetes</taxon>
        <taxon>Dothideomycetes incertae sedis</taxon>
        <taxon>Eremomycetales</taxon>
        <taxon>Eremomycetaceae</taxon>
        <taxon>Eremomyces</taxon>
    </lineage>
</organism>
<sequence>MPELGEEERRSLKEEISSLEIRLKDAKSQLSLRDDRIESTHTFDLGISRAISSLPPDIGFETLHMLLILSDSALPLGSFAFSSGLESYLAHQRLSNRATFASNASNASNSSAFLHFLHLSLGSIASTTLPFVLTGHKHPDQLLCLDNDLDASTPCTVARRASVTQGRALLTLWERSFRRQHVHSSPSKRDAGIDALESFQVSLREAGRTDGRAPQPASASAGPKEPAFVTMGPSAHMAPLFGVLTRVLGLPLRTAAYLYLFSHARTVTSAGVRAGALGPYQAQEILVGGAVSERIGRLIDEGWDRRVEDAGQSVPAVDLWVGRHELLYSRIFNS</sequence>
<keyword evidence="2" id="KW-0143">Chaperone</keyword>
<dbReference type="Pfam" id="PF01730">
    <property type="entry name" value="UreF"/>
    <property type="match status" value="1"/>
</dbReference>
<dbReference type="InterPro" id="IPR002639">
    <property type="entry name" value="UreF"/>
</dbReference>
<dbReference type="HAMAP" id="MF_01385">
    <property type="entry name" value="UreF"/>
    <property type="match status" value="1"/>
</dbReference>
<name>A0A6G1G5E6_9PEZI</name>
<dbReference type="GO" id="GO:0016151">
    <property type="term" value="F:nickel cation binding"/>
    <property type="evidence" value="ECO:0007669"/>
    <property type="project" value="InterPro"/>
</dbReference>
<dbReference type="InterPro" id="IPR038277">
    <property type="entry name" value="UreF_sf"/>
</dbReference>
<keyword evidence="6" id="KW-1185">Reference proteome</keyword>
<gene>
    <name evidence="5 7" type="ORF">P152DRAFT_314521</name>
</gene>
<protein>
    <recommendedName>
        <fullName evidence="8">Urease accessory protein UreF</fullName>
    </recommendedName>
</protein>
<evidence type="ECO:0000256" key="4">
    <source>
        <dbReference type="SAM" id="MobiDB-lite"/>
    </source>
</evidence>
<dbReference type="AlphaFoldDB" id="A0A6G1G5E6"/>
<evidence type="ECO:0000313" key="5">
    <source>
        <dbReference type="EMBL" id="KAF1813315.1"/>
    </source>
</evidence>
<dbReference type="GeneID" id="54415743"/>
<evidence type="ECO:0000313" key="6">
    <source>
        <dbReference type="Proteomes" id="UP000504638"/>
    </source>
</evidence>
<dbReference type="RefSeq" id="XP_033534946.1">
    <property type="nucleotide sequence ID" value="XM_033675173.1"/>
</dbReference>
<comment type="similarity">
    <text evidence="3">Belongs to the UreF family.</text>
</comment>
<dbReference type="OrthoDB" id="2550922at2759"/>
<proteinExistence type="inferred from homology"/>
<dbReference type="Gene3D" id="1.10.4190.10">
    <property type="entry name" value="Urease accessory protein UreF"/>
    <property type="match status" value="1"/>
</dbReference>
<reference evidence="7" key="2">
    <citation type="submission" date="2020-04" db="EMBL/GenBank/DDBJ databases">
        <authorList>
            <consortium name="NCBI Genome Project"/>
        </authorList>
    </citation>
    <scope>NUCLEOTIDE SEQUENCE</scope>
    <source>
        <strain evidence="7">CBS 781.70</strain>
    </source>
</reference>
<dbReference type="PANTHER" id="PTHR33620:SF1">
    <property type="entry name" value="UREASE ACCESSORY PROTEIN F"/>
    <property type="match status" value="1"/>
</dbReference>
<evidence type="ECO:0000313" key="7">
    <source>
        <dbReference type="RefSeq" id="XP_033534946.1"/>
    </source>
</evidence>